<keyword evidence="1" id="KW-0472">Membrane</keyword>
<reference evidence="2 3" key="1">
    <citation type="submission" date="2021-08" db="EMBL/GenBank/DDBJ databases">
        <title>Draft Genome Sequence of Phanerochaete sordida strain YK-624.</title>
        <authorList>
            <person name="Mori T."/>
            <person name="Dohra H."/>
            <person name="Suzuki T."/>
            <person name="Kawagishi H."/>
            <person name="Hirai H."/>
        </authorList>
    </citation>
    <scope>NUCLEOTIDE SEQUENCE [LARGE SCALE GENOMIC DNA]</scope>
    <source>
        <strain evidence="2 3">YK-624</strain>
    </source>
</reference>
<accession>A0A9P3GDJ8</accession>
<keyword evidence="3" id="KW-1185">Reference proteome</keyword>
<organism evidence="2 3">
    <name type="scientific">Phanerochaete sordida</name>
    <dbReference type="NCBI Taxonomy" id="48140"/>
    <lineage>
        <taxon>Eukaryota</taxon>
        <taxon>Fungi</taxon>
        <taxon>Dikarya</taxon>
        <taxon>Basidiomycota</taxon>
        <taxon>Agaricomycotina</taxon>
        <taxon>Agaricomycetes</taxon>
        <taxon>Polyporales</taxon>
        <taxon>Phanerochaetaceae</taxon>
        <taxon>Phanerochaete</taxon>
    </lineage>
</organism>
<evidence type="ECO:0000313" key="3">
    <source>
        <dbReference type="Proteomes" id="UP000703269"/>
    </source>
</evidence>
<protein>
    <submittedName>
        <fullName evidence="2">Uncharacterized protein</fullName>
    </submittedName>
</protein>
<gene>
    <name evidence="2" type="ORF">PsYK624_089030</name>
</gene>
<dbReference type="Proteomes" id="UP000703269">
    <property type="component" value="Unassembled WGS sequence"/>
</dbReference>
<comment type="caution">
    <text evidence="2">The sequence shown here is derived from an EMBL/GenBank/DDBJ whole genome shotgun (WGS) entry which is preliminary data.</text>
</comment>
<feature type="transmembrane region" description="Helical" evidence="1">
    <location>
        <begin position="33"/>
        <end position="52"/>
    </location>
</feature>
<name>A0A9P3GDJ8_9APHY</name>
<proteinExistence type="predicted"/>
<dbReference type="EMBL" id="BPQB01000028">
    <property type="protein sequence ID" value="GJE92747.1"/>
    <property type="molecule type" value="Genomic_DNA"/>
</dbReference>
<evidence type="ECO:0000256" key="1">
    <source>
        <dbReference type="SAM" id="Phobius"/>
    </source>
</evidence>
<dbReference type="AlphaFoldDB" id="A0A9P3GDJ8"/>
<keyword evidence="1" id="KW-1133">Transmembrane helix</keyword>
<keyword evidence="1" id="KW-0812">Transmembrane</keyword>
<evidence type="ECO:0000313" key="2">
    <source>
        <dbReference type="EMBL" id="GJE92747.1"/>
    </source>
</evidence>
<sequence>MTGDRVPCALLTRSHLGDVRTCGGAWKKGQREAAVIAALVGLCTTGAVLAVMSSHLSGRFHWEGYPATVQRWPTMRRSRSIPTAGLHRKSA</sequence>